<comment type="caution">
    <text evidence="2">The sequence shown here is derived from an EMBL/GenBank/DDBJ whole genome shotgun (WGS) entry which is preliminary data.</text>
</comment>
<reference evidence="3" key="1">
    <citation type="journal article" date="2018" name="Gigascience">
        <title>Genome assembly of the Pink Ipe (Handroanthus impetiginosus, Bignoniaceae), a highly valued, ecologically keystone Neotropical timber forest tree.</title>
        <authorList>
            <person name="Silva-Junior O.B."/>
            <person name="Grattapaglia D."/>
            <person name="Novaes E."/>
            <person name="Collevatti R.G."/>
        </authorList>
    </citation>
    <scope>NUCLEOTIDE SEQUENCE [LARGE SCALE GENOMIC DNA]</scope>
    <source>
        <strain evidence="3">cv. UFG-1</strain>
    </source>
</reference>
<evidence type="ECO:0000259" key="1">
    <source>
        <dbReference type="Pfam" id="PF23156"/>
    </source>
</evidence>
<evidence type="ECO:0000313" key="3">
    <source>
        <dbReference type="Proteomes" id="UP000231279"/>
    </source>
</evidence>
<keyword evidence="3" id="KW-1185">Reference proteome</keyword>
<sequence length="172" mass="19652">MKKCFLDKTLSQKENKINDDKKNNMASGMGRSISDKTLLLKHKNKKDDYNQNGKNNRFLIIINVFGSPGPIRFVVNEEDNAAGVIQTALKLYAREKRLPSLGSDINNFFLYPINAEFDALEPSEAIGLRGMRNFVLCKKEGKPHMTEGRSEIIYRMGRGWRAWIQKSLSLKI</sequence>
<evidence type="ECO:0000313" key="2">
    <source>
        <dbReference type="EMBL" id="PIN21398.1"/>
    </source>
</evidence>
<dbReference type="PANTHER" id="PTHR33270:SF5">
    <property type="entry name" value="GB|AAC00605.1"/>
    <property type="match status" value="1"/>
</dbReference>
<dbReference type="InterPro" id="IPR040358">
    <property type="entry name" value="At4g22758-like"/>
</dbReference>
<dbReference type="PANTHER" id="PTHR33270">
    <property type="entry name" value="BNAC05G50380D PROTEIN"/>
    <property type="match status" value="1"/>
</dbReference>
<gene>
    <name evidence="2" type="ORF">CDL12_05901</name>
</gene>
<dbReference type="InterPro" id="IPR055482">
    <property type="entry name" value="DUF7054"/>
</dbReference>
<proteinExistence type="predicted"/>
<dbReference type="OrthoDB" id="1919859at2759"/>
<dbReference type="Pfam" id="PF23156">
    <property type="entry name" value="DUF7054"/>
    <property type="match status" value="1"/>
</dbReference>
<dbReference type="Proteomes" id="UP000231279">
    <property type="component" value="Unassembled WGS sequence"/>
</dbReference>
<dbReference type="EMBL" id="NKXS01000946">
    <property type="protein sequence ID" value="PIN21398.1"/>
    <property type="molecule type" value="Genomic_DNA"/>
</dbReference>
<accession>A0A2G9HV53</accession>
<organism evidence="2 3">
    <name type="scientific">Handroanthus impetiginosus</name>
    <dbReference type="NCBI Taxonomy" id="429701"/>
    <lineage>
        <taxon>Eukaryota</taxon>
        <taxon>Viridiplantae</taxon>
        <taxon>Streptophyta</taxon>
        <taxon>Embryophyta</taxon>
        <taxon>Tracheophyta</taxon>
        <taxon>Spermatophyta</taxon>
        <taxon>Magnoliopsida</taxon>
        <taxon>eudicotyledons</taxon>
        <taxon>Gunneridae</taxon>
        <taxon>Pentapetalae</taxon>
        <taxon>asterids</taxon>
        <taxon>lamiids</taxon>
        <taxon>Lamiales</taxon>
        <taxon>Bignoniaceae</taxon>
        <taxon>Crescentiina</taxon>
        <taxon>Tabebuia alliance</taxon>
        <taxon>Handroanthus</taxon>
    </lineage>
</organism>
<feature type="domain" description="DUF7054" evidence="1">
    <location>
        <begin position="54"/>
        <end position="137"/>
    </location>
</feature>
<dbReference type="AlphaFoldDB" id="A0A2G9HV53"/>
<dbReference type="STRING" id="429701.A0A2G9HV53"/>
<protein>
    <recommendedName>
        <fullName evidence="1">DUF7054 domain-containing protein</fullName>
    </recommendedName>
</protein>
<name>A0A2G9HV53_9LAMI</name>